<dbReference type="EMBL" id="JAMSHJ010000006">
    <property type="protein sequence ID" value="KAI5393875.1"/>
    <property type="molecule type" value="Genomic_DNA"/>
</dbReference>
<evidence type="ECO:0000313" key="1">
    <source>
        <dbReference type="EMBL" id="KAI5393875.1"/>
    </source>
</evidence>
<reference evidence="1 2" key="1">
    <citation type="journal article" date="2022" name="Nat. Genet.">
        <title>Improved pea reference genome and pan-genome highlight genomic features and evolutionary characteristics.</title>
        <authorList>
            <person name="Yang T."/>
            <person name="Liu R."/>
            <person name="Luo Y."/>
            <person name="Hu S."/>
            <person name="Wang D."/>
            <person name="Wang C."/>
            <person name="Pandey M.K."/>
            <person name="Ge S."/>
            <person name="Xu Q."/>
            <person name="Li N."/>
            <person name="Li G."/>
            <person name="Huang Y."/>
            <person name="Saxena R.K."/>
            <person name="Ji Y."/>
            <person name="Li M."/>
            <person name="Yan X."/>
            <person name="He Y."/>
            <person name="Liu Y."/>
            <person name="Wang X."/>
            <person name="Xiang C."/>
            <person name="Varshney R.K."/>
            <person name="Ding H."/>
            <person name="Gao S."/>
            <person name="Zong X."/>
        </authorList>
    </citation>
    <scope>NUCLEOTIDE SEQUENCE [LARGE SCALE GENOMIC DNA]</scope>
    <source>
        <strain evidence="1 2">cv. Zhongwan 6</strain>
    </source>
</reference>
<proteinExistence type="predicted"/>
<dbReference type="Proteomes" id="UP001058974">
    <property type="component" value="Chromosome 6"/>
</dbReference>
<dbReference type="Gramene" id="Psat06G0083000-T1">
    <property type="protein sequence ID" value="KAI5393875.1"/>
    <property type="gene ID" value="KIW84_060830"/>
</dbReference>
<keyword evidence="2" id="KW-1185">Reference proteome</keyword>
<organism evidence="1 2">
    <name type="scientific">Pisum sativum</name>
    <name type="common">Garden pea</name>
    <name type="synonym">Lathyrus oleraceus</name>
    <dbReference type="NCBI Taxonomy" id="3888"/>
    <lineage>
        <taxon>Eukaryota</taxon>
        <taxon>Viridiplantae</taxon>
        <taxon>Streptophyta</taxon>
        <taxon>Embryophyta</taxon>
        <taxon>Tracheophyta</taxon>
        <taxon>Spermatophyta</taxon>
        <taxon>Magnoliopsida</taxon>
        <taxon>eudicotyledons</taxon>
        <taxon>Gunneridae</taxon>
        <taxon>Pentapetalae</taxon>
        <taxon>rosids</taxon>
        <taxon>fabids</taxon>
        <taxon>Fabales</taxon>
        <taxon>Fabaceae</taxon>
        <taxon>Papilionoideae</taxon>
        <taxon>50 kb inversion clade</taxon>
        <taxon>NPAAA clade</taxon>
        <taxon>Hologalegina</taxon>
        <taxon>IRL clade</taxon>
        <taxon>Fabeae</taxon>
        <taxon>Lathyrus</taxon>
    </lineage>
</organism>
<dbReference type="AlphaFoldDB" id="A0A9D5A5U2"/>
<protein>
    <submittedName>
        <fullName evidence="1">Uncharacterized protein</fullName>
    </submittedName>
</protein>
<accession>A0A9D5A5U2</accession>
<gene>
    <name evidence="1" type="ORF">KIW84_060830</name>
</gene>
<comment type="caution">
    <text evidence="1">The sequence shown here is derived from an EMBL/GenBank/DDBJ whole genome shotgun (WGS) entry which is preliminary data.</text>
</comment>
<name>A0A9D5A5U2_PEA</name>
<sequence>MGRFDRDCLVYYTEGNGHVVEIDPDRWSLFEATCIVKELTELEHLEYWLWWYNNDADKYSRMDSDSDVDKVKAMQKKLMYVVFKEENVRGVEQVEEDNVGGIEQVEEDNVGGAEHVEEANVGDVEQVEEANVGGVEQVEDTEDIEDKDFEPNGLSFDDSEDERALGLDDCFDFIENQVEEKGKEWLDNEMIINYADDELGSSDLDAFDGEKEPKYPRVLNDSYVTFKWVAKMVVAKMTSSDGVKIHDIVFEIKSNFSDGITMSRAWKAKQIAKALIQAQTATQEELQPNETQIDVDPEFEMLATNLASAFERTQTQLNLVVNGPIASAPSHSVLVTSAQGEPVTSSQIDDVPAYILSAPVPTTDDVSAVPTYTTQEFLN</sequence>
<evidence type="ECO:0000313" key="2">
    <source>
        <dbReference type="Proteomes" id="UP001058974"/>
    </source>
</evidence>